<evidence type="ECO:0000259" key="1">
    <source>
        <dbReference type="Pfam" id="PF00587"/>
    </source>
</evidence>
<dbReference type="InterPro" id="IPR044140">
    <property type="entry name" value="ProRS_anticodon_short"/>
</dbReference>
<dbReference type="CDD" id="cd00861">
    <property type="entry name" value="ProRS_anticodon_short"/>
    <property type="match status" value="1"/>
</dbReference>
<evidence type="ECO:0000313" key="3">
    <source>
        <dbReference type="EMBL" id="SVE31000.1"/>
    </source>
</evidence>
<feature type="domain" description="Anticodon-binding" evidence="2">
    <location>
        <begin position="158"/>
        <end position="240"/>
    </location>
</feature>
<gene>
    <name evidence="3" type="ORF">METZ01_LOCUS483854</name>
</gene>
<name>A0A383CFW8_9ZZZZ</name>
<dbReference type="SUPFAM" id="SSF52954">
    <property type="entry name" value="Class II aaRS ABD-related"/>
    <property type="match status" value="1"/>
</dbReference>
<dbReference type="GO" id="GO:0005829">
    <property type="term" value="C:cytosol"/>
    <property type="evidence" value="ECO:0007669"/>
    <property type="project" value="TreeGrafter"/>
</dbReference>
<dbReference type="EMBL" id="UINC01208453">
    <property type="protein sequence ID" value="SVE31000.1"/>
    <property type="molecule type" value="Genomic_DNA"/>
</dbReference>
<proteinExistence type="predicted"/>
<dbReference type="InterPro" id="IPR036621">
    <property type="entry name" value="Anticodon-bd_dom_sf"/>
</dbReference>
<dbReference type="GO" id="GO:0006433">
    <property type="term" value="P:prolyl-tRNA aminoacylation"/>
    <property type="evidence" value="ECO:0007669"/>
    <property type="project" value="TreeGrafter"/>
</dbReference>
<dbReference type="AlphaFoldDB" id="A0A383CFW8"/>
<dbReference type="SUPFAM" id="SSF55681">
    <property type="entry name" value="Class II aaRS and biotin synthetases"/>
    <property type="match status" value="1"/>
</dbReference>
<feature type="non-terminal residue" evidence="3">
    <location>
        <position position="240"/>
    </location>
</feature>
<dbReference type="PANTHER" id="PTHR42753:SF2">
    <property type="entry name" value="PROLINE--TRNA LIGASE"/>
    <property type="match status" value="1"/>
</dbReference>
<accession>A0A383CFW8</accession>
<dbReference type="InterPro" id="IPR036754">
    <property type="entry name" value="YbaK/aa-tRNA-synt-asso_dom_sf"/>
</dbReference>
<dbReference type="InterPro" id="IPR050062">
    <property type="entry name" value="Pro-tRNA_synthetase"/>
</dbReference>
<dbReference type="GO" id="GO:0002161">
    <property type="term" value="F:aminoacyl-tRNA deacylase activity"/>
    <property type="evidence" value="ECO:0007669"/>
    <property type="project" value="InterPro"/>
</dbReference>
<dbReference type="InterPro" id="IPR002314">
    <property type="entry name" value="aa-tRNA-synt_IIb"/>
</dbReference>
<protein>
    <recommendedName>
        <fullName evidence="4">Aminoacyl-transfer RNA synthetases class-II family profile domain-containing protein</fullName>
    </recommendedName>
</protein>
<dbReference type="PANTHER" id="PTHR42753">
    <property type="entry name" value="MITOCHONDRIAL RIBOSOME PROTEIN L39/PROLYL-TRNA LIGASE FAMILY MEMBER"/>
    <property type="match status" value="1"/>
</dbReference>
<dbReference type="SUPFAM" id="SSF55826">
    <property type="entry name" value="YbaK/ProRS associated domain"/>
    <property type="match status" value="1"/>
</dbReference>
<feature type="domain" description="Aminoacyl-tRNA synthetase class II (G/ P/ S/T)" evidence="1">
    <location>
        <begin position="50"/>
        <end position="141"/>
    </location>
</feature>
<dbReference type="Pfam" id="PF00587">
    <property type="entry name" value="tRNA-synt_2b"/>
    <property type="match status" value="1"/>
</dbReference>
<dbReference type="GO" id="GO:0005524">
    <property type="term" value="F:ATP binding"/>
    <property type="evidence" value="ECO:0007669"/>
    <property type="project" value="InterPro"/>
</dbReference>
<dbReference type="Gene3D" id="3.40.50.800">
    <property type="entry name" value="Anticodon-binding domain"/>
    <property type="match status" value="1"/>
</dbReference>
<feature type="non-terminal residue" evidence="3">
    <location>
        <position position="1"/>
    </location>
</feature>
<reference evidence="3" key="1">
    <citation type="submission" date="2018-05" db="EMBL/GenBank/DDBJ databases">
        <authorList>
            <person name="Lanie J.A."/>
            <person name="Ng W.-L."/>
            <person name="Kazmierczak K.M."/>
            <person name="Andrzejewski T.M."/>
            <person name="Davidsen T.M."/>
            <person name="Wayne K.J."/>
            <person name="Tettelin H."/>
            <person name="Glass J.I."/>
            <person name="Rusch D."/>
            <person name="Podicherti R."/>
            <person name="Tsui H.-C.T."/>
            <person name="Winkler M.E."/>
        </authorList>
    </citation>
    <scope>NUCLEOTIDE SEQUENCE</scope>
</reference>
<evidence type="ECO:0000259" key="2">
    <source>
        <dbReference type="Pfam" id="PF03129"/>
    </source>
</evidence>
<evidence type="ECO:0008006" key="4">
    <source>
        <dbReference type="Google" id="ProtNLM"/>
    </source>
</evidence>
<sequence length="240" mass="26206">LRLATKQEVAQQGLISGSASPIGVKDIKVIADDSITLGNNFLAGANKEGYHLSGINHPRDFQAEILTDIALAEDGFSCPNCTGTLHTKRGIEIGHVFKLGTRYSESMDAKFPDQDGNLQPIVMGCYGIGVGRILAGAIEQHADNKGIIFPKTIAPYEVILTSLNTDKIQVMETSENIYTEMSRTGIEVLWDDRQESAGVKFNDADLLGMPLRVVVSSRNMENNVVEIKIRNEQQGYTIPI</sequence>
<dbReference type="InterPro" id="IPR045864">
    <property type="entry name" value="aa-tRNA-synth_II/BPL/LPL"/>
</dbReference>
<dbReference type="Pfam" id="PF03129">
    <property type="entry name" value="HGTP_anticodon"/>
    <property type="match status" value="1"/>
</dbReference>
<dbReference type="GO" id="GO:0004827">
    <property type="term" value="F:proline-tRNA ligase activity"/>
    <property type="evidence" value="ECO:0007669"/>
    <property type="project" value="TreeGrafter"/>
</dbReference>
<dbReference type="InterPro" id="IPR004154">
    <property type="entry name" value="Anticodon-bd"/>
</dbReference>
<organism evidence="3">
    <name type="scientific">marine metagenome</name>
    <dbReference type="NCBI Taxonomy" id="408172"/>
    <lineage>
        <taxon>unclassified sequences</taxon>
        <taxon>metagenomes</taxon>
        <taxon>ecological metagenomes</taxon>
    </lineage>
</organism>
<dbReference type="Gene3D" id="3.30.930.10">
    <property type="entry name" value="Bira Bifunctional Protein, Domain 2"/>
    <property type="match status" value="1"/>
</dbReference>